<evidence type="ECO:0000313" key="3">
    <source>
        <dbReference type="EMBL" id="RRD04998.1"/>
    </source>
</evidence>
<dbReference type="SUPFAM" id="SSF48208">
    <property type="entry name" value="Six-hairpin glycosidases"/>
    <property type="match status" value="1"/>
</dbReference>
<dbReference type="InterPro" id="IPR008928">
    <property type="entry name" value="6-hairpin_glycosidase_sf"/>
</dbReference>
<dbReference type="Proteomes" id="UP000280819">
    <property type="component" value="Unassembled WGS sequence"/>
</dbReference>
<dbReference type="InterPro" id="IPR010819">
    <property type="entry name" value="AGE/CE"/>
</dbReference>
<dbReference type="GO" id="GO:0005975">
    <property type="term" value="P:carbohydrate metabolic process"/>
    <property type="evidence" value="ECO:0007669"/>
    <property type="project" value="InterPro"/>
</dbReference>
<reference evidence="3 4" key="1">
    <citation type="submission" date="2018-11" db="EMBL/GenBank/DDBJ databases">
        <title>Genomes From Bacteria Associated with the Canine Oral Cavity: a Test Case for Automated Genome-Based Taxonomic Assignment.</title>
        <authorList>
            <person name="Coil D.A."/>
            <person name="Jospin G."/>
            <person name="Darling A.E."/>
            <person name="Wallis C."/>
            <person name="Davis I.J."/>
            <person name="Harris S."/>
            <person name="Eisen J.A."/>
            <person name="Holcombe L.J."/>
            <person name="O'Flynn C."/>
        </authorList>
    </citation>
    <scope>NUCLEOTIDE SEQUENCE [LARGE SCALE GENOMIC DNA]</scope>
    <source>
        <strain evidence="3 4">OH887_COT-365</strain>
    </source>
</reference>
<dbReference type="InterPro" id="IPR012341">
    <property type="entry name" value="6hp_glycosidase-like_sf"/>
</dbReference>
<dbReference type="AlphaFoldDB" id="A0A3P1T6R7"/>
<dbReference type="GO" id="GO:0016853">
    <property type="term" value="F:isomerase activity"/>
    <property type="evidence" value="ECO:0007669"/>
    <property type="project" value="UniProtKB-KW"/>
</dbReference>
<sequence length="412" mass="44960">MSNWLRSPDHTHWLRGETRRLLDFARNCPVPGLGAAWLNSDGSNDPTRPPATWSTCRMVHCYALGHLLGVPGSRPVAQAAMSGLTGALRDEEHGGWFDDASGDGPAGKQAYAHAFVVLAACSAVAADLDGAVDLLQEALGVYEGHFLDDDGLVIESWNRDFSTPSDYRGINATMHGVEALLAAADATGDPHWLRRAAHLAAFAAGQAALNGWRMPEHFTPDWEFLPDYNEDHKADQFRPYGATVGHGLEWARLLLHVESALEDAGLGDLPGPTKGWAHAAKRLYRRAVADGWARNGLPGFLYTTDWDGTPVVEDRLHWVTAEAIGAAATLWQRTGKKRYARDYARWWDFAAVHLLDLEAGSWHHELDPGNEPAGKVWPGKPDLYHALQATLIPTLPLSPVMAFALREAEAAA</sequence>
<protein>
    <submittedName>
        <fullName evidence="3">AGE family epimerase/isomerase</fullName>
    </submittedName>
</protein>
<dbReference type="EMBL" id="RQZG01000008">
    <property type="protein sequence ID" value="RRD04998.1"/>
    <property type="molecule type" value="Genomic_DNA"/>
</dbReference>
<accession>A0A3P1T6R7</accession>
<dbReference type="Pfam" id="PF07221">
    <property type="entry name" value="GlcNAc_2-epim"/>
    <property type="match status" value="1"/>
</dbReference>
<name>A0A3P1T6R7_9ACTN</name>
<evidence type="ECO:0000256" key="2">
    <source>
        <dbReference type="ARBA" id="ARBA00023235"/>
    </source>
</evidence>
<comment type="caution">
    <text evidence="3">The sequence shown here is derived from an EMBL/GenBank/DDBJ whole genome shotgun (WGS) entry which is preliminary data.</text>
</comment>
<dbReference type="RefSeq" id="WP_124844774.1">
    <property type="nucleotide sequence ID" value="NZ_RQZG01000008.1"/>
</dbReference>
<dbReference type="Gene3D" id="1.50.10.10">
    <property type="match status" value="1"/>
</dbReference>
<keyword evidence="2 3" id="KW-0413">Isomerase</keyword>
<dbReference type="OrthoDB" id="9806359at2"/>
<proteinExistence type="inferred from homology"/>
<evidence type="ECO:0000313" key="4">
    <source>
        <dbReference type="Proteomes" id="UP000280819"/>
    </source>
</evidence>
<gene>
    <name evidence="3" type="ORF">EII34_08765</name>
</gene>
<comment type="similarity">
    <text evidence="1">Belongs to the N-acylglucosamine 2-epimerase family.</text>
</comment>
<dbReference type="PANTHER" id="PTHR15108">
    <property type="entry name" value="N-ACYLGLUCOSAMINE-2-EPIMERASE"/>
    <property type="match status" value="1"/>
</dbReference>
<organism evidence="3 4">
    <name type="scientific">Arachnia propionica</name>
    <dbReference type="NCBI Taxonomy" id="1750"/>
    <lineage>
        <taxon>Bacteria</taxon>
        <taxon>Bacillati</taxon>
        <taxon>Actinomycetota</taxon>
        <taxon>Actinomycetes</taxon>
        <taxon>Propionibacteriales</taxon>
        <taxon>Propionibacteriaceae</taxon>
        <taxon>Arachnia</taxon>
    </lineage>
</organism>
<evidence type="ECO:0000256" key="1">
    <source>
        <dbReference type="ARBA" id="ARBA00008558"/>
    </source>
</evidence>